<feature type="compositionally biased region" description="Low complexity" evidence="1">
    <location>
        <begin position="341"/>
        <end position="361"/>
    </location>
</feature>
<accession>A0A2P6VEN9</accession>
<dbReference type="OrthoDB" id="6019893at2759"/>
<feature type="domain" description="UDENN" evidence="2">
    <location>
        <begin position="623"/>
        <end position="1090"/>
    </location>
</feature>
<dbReference type="Proteomes" id="UP000239649">
    <property type="component" value="Unassembled WGS sequence"/>
</dbReference>
<evidence type="ECO:0000313" key="3">
    <source>
        <dbReference type="EMBL" id="PSC72560.1"/>
    </source>
</evidence>
<feature type="region of interest" description="Disordered" evidence="1">
    <location>
        <begin position="341"/>
        <end position="418"/>
    </location>
</feature>
<feature type="compositionally biased region" description="Low complexity" evidence="1">
    <location>
        <begin position="1202"/>
        <end position="1229"/>
    </location>
</feature>
<dbReference type="Pfam" id="PF02141">
    <property type="entry name" value="DENN"/>
    <property type="match status" value="1"/>
</dbReference>
<name>A0A2P6VEN9_9CHLO</name>
<feature type="region of interest" description="Disordered" evidence="1">
    <location>
        <begin position="665"/>
        <end position="699"/>
    </location>
</feature>
<dbReference type="PANTHER" id="PTHR15288:SF0">
    <property type="entry name" value="UDENN DOMAIN-CONTAINING PROTEIN"/>
    <property type="match status" value="1"/>
</dbReference>
<feature type="compositionally biased region" description="Low complexity" evidence="1">
    <location>
        <begin position="732"/>
        <end position="741"/>
    </location>
</feature>
<protein>
    <submittedName>
        <fullName evidence="3">Suppression of tumorigenicity 5</fullName>
    </submittedName>
</protein>
<dbReference type="SMART" id="SM00799">
    <property type="entry name" value="DENN"/>
    <property type="match status" value="1"/>
</dbReference>
<comment type="caution">
    <text evidence="3">The sequence shown here is derived from an EMBL/GenBank/DDBJ whole genome shotgun (WGS) entry which is preliminary data.</text>
</comment>
<dbReference type="InterPro" id="IPR051942">
    <property type="entry name" value="DENN_domain_containing_2"/>
</dbReference>
<feature type="region of interest" description="Disordered" evidence="1">
    <location>
        <begin position="482"/>
        <end position="540"/>
    </location>
</feature>
<feature type="compositionally biased region" description="Polar residues" evidence="1">
    <location>
        <begin position="1173"/>
        <end position="1186"/>
    </location>
</feature>
<feature type="compositionally biased region" description="Low complexity" evidence="1">
    <location>
        <begin position="482"/>
        <end position="525"/>
    </location>
</feature>
<feature type="region of interest" description="Disordered" evidence="1">
    <location>
        <begin position="715"/>
        <end position="751"/>
    </location>
</feature>
<feature type="region of interest" description="Disordered" evidence="1">
    <location>
        <begin position="447"/>
        <end position="468"/>
    </location>
</feature>
<evidence type="ECO:0000256" key="1">
    <source>
        <dbReference type="SAM" id="MobiDB-lite"/>
    </source>
</evidence>
<keyword evidence="4" id="KW-1185">Reference proteome</keyword>
<organism evidence="3 4">
    <name type="scientific">Micractinium conductrix</name>
    <dbReference type="NCBI Taxonomy" id="554055"/>
    <lineage>
        <taxon>Eukaryota</taxon>
        <taxon>Viridiplantae</taxon>
        <taxon>Chlorophyta</taxon>
        <taxon>core chlorophytes</taxon>
        <taxon>Trebouxiophyceae</taxon>
        <taxon>Chlorellales</taxon>
        <taxon>Chlorellaceae</taxon>
        <taxon>Chlorella clade</taxon>
        <taxon>Micractinium</taxon>
    </lineage>
</organism>
<feature type="compositionally biased region" description="Low complexity" evidence="1">
    <location>
        <begin position="379"/>
        <end position="393"/>
    </location>
</feature>
<dbReference type="InterPro" id="IPR001194">
    <property type="entry name" value="cDENN_dom"/>
</dbReference>
<feature type="compositionally biased region" description="Basic and acidic residues" evidence="1">
    <location>
        <begin position="27"/>
        <end position="42"/>
    </location>
</feature>
<feature type="compositionally biased region" description="Basic and acidic residues" evidence="1">
    <location>
        <begin position="1188"/>
        <end position="1201"/>
    </location>
</feature>
<feature type="region of interest" description="Disordered" evidence="1">
    <location>
        <begin position="1090"/>
        <end position="1109"/>
    </location>
</feature>
<dbReference type="Gene3D" id="3.40.50.11500">
    <property type="match status" value="1"/>
</dbReference>
<dbReference type="InterPro" id="IPR037516">
    <property type="entry name" value="Tripartite_DENN"/>
</dbReference>
<feature type="compositionally biased region" description="Low complexity" evidence="1">
    <location>
        <begin position="1248"/>
        <end position="1300"/>
    </location>
</feature>
<sequence>MPLKGLFRGGADRDSGGSEGGSSHGGGRRESLPGGARQERSFVGKMTRALLPNGGKRDRRVSTDRPYFNPEEHISQKREWSRRYTQQEGSGGSYSARGAAADVGAPQPDRLFEHFAVVGLPPTTNVRAVAADIRTSQRYHNREAGRDGTPAGGLQVTADAPGEEAKRQYGIKGPTLQAEVLYTFPGGTSMPADLAHSLAAFCFPHGVRPELLERTPSMSALNEVIYSQPYQTHDDHSFVFLMKVADPRSVAPRTLYGVCCHVRELVHRPPSMAREAYPACNAPLSRYLVVAPRCYCLLTHHPFFALHFRVLQTILGLERLERMTNFAAELAALQLEGVPAGRSGASSATSSQLDGSAAALGGSVGAPSQGSSPGTGQPAAGAAARAAAAAAADAEAEGSEEGRSRRWTEGSASTAADEQQQLVGGGTDLAAALQALSLSRLSSAVGTPATHSRTQAWEEGAQATQQDGGGICRALEGSLEAADAPGGPAAAADAPAAEAAASPEAAQLPPRSAAGSRSGSRSASRVQRQTPGGYSSDTESYLSASSSAALLPLPLLESPTLCAAAPQSARARSASGTALAGPGPAPGSRLESTAAAEADVVQQQQEEQQQEQLPPLLQLDDEALVAHEVRQAAPEPLLQLDDSPAATPPPQVPLLQLETLLAAEQHPQQAAEQQQRAEQTQLPAEQELEAPEQRGSGPVGVRVVLRSVSSSSPWPVLGTAGGSLCPSPGEEQAQQAQQAAAGPDAGVEDATEPAAVAGQEVEGGGGGGGGARHEVVRVTATNLDMSRPLRSSDLLHVYRASVVPAPGQVFEFQPDPGLQTICFQRPNLEDAIRGLGLRPNAASLPDIDAAQNLGGWAVAALCRSMSLDSILSFLTAALLERQMVVFCPNAGLLSGIVLSLVPLLLPFHWQCLLLPVLPAGEGRLELLEAPVPFVLGILYKTPEVRAKCGSLVRVNVYKDKVKNHGGLPPLPQHDAIKTALSGSYSTLREIGLTRTAMTRPVHMVTETQQRAAQAFLATLQAYLKGTMADLRAYCITDVSPAMERTSVLLKDSFVDSFPPRDRPFMRQFAETQMFSVYTDALPAAAAALPGLDDDTPPTSPNCHLPLEGNAGEAASYGSALADSLRVTSITRKHTARLQSQLRFVVQPDSEEGQRLSLMPPLVRLNQRARTMPLRQQQGPKQASSPQAEAERTGKATADKAGKAAAAEPTGERPVAAAVATSSSEAAPAVQPLPGASAVTPPQPLTEEAGAASSASSGCGAQEQEAAAELAAAAAAGSGDEASSTAQEAAAPDAPATGSSSEQASPPAHPAAAIYSGVSAEDEAAALRPPGPPAWLQQQGACRNEPGVRVEQCPPPVHTQHAVAQWRAMWLAGLQWHNACRAGHPTKAGSPFPFVPLDANEPLLELFMGRTSVMPEHVIAGTARFQDILQGSPELHAAAVECGVFSYGVWGVPAPGGGWQMLAGGRQMAMPISLRAAPPQTVALFLSCVWHEANRAETAQHATHTFGAKGERVSEDDLNLKYPLSELREWVRLAVGCGKRLADDCLASLEHLACFGAE</sequence>
<dbReference type="InterPro" id="IPR043153">
    <property type="entry name" value="DENN_C"/>
</dbReference>
<feature type="region of interest" description="Disordered" evidence="1">
    <location>
        <begin position="1"/>
        <end position="102"/>
    </location>
</feature>
<reference evidence="3 4" key="1">
    <citation type="journal article" date="2018" name="Plant J.">
        <title>Genome sequences of Chlorella sorokiniana UTEX 1602 and Micractinium conductrix SAG 241.80: implications to maltose excretion by a green alga.</title>
        <authorList>
            <person name="Arriola M.B."/>
            <person name="Velmurugan N."/>
            <person name="Zhang Y."/>
            <person name="Plunkett M.H."/>
            <person name="Hondzo H."/>
            <person name="Barney B.M."/>
        </authorList>
    </citation>
    <scope>NUCLEOTIDE SEQUENCE [LARGE SCALE GENOMIC DNA]</scope>
    <source>
        <strain evidence="3 4">SAG 241.80</strain>
    </source>
</reference>
<dbReference type="Gene3D" id="3.30.450.200">
    <property type="match status" value="1"/>
</dbReference>
<proteinExistence type="predicted"/>
<dbReference type="PROSITE" id="PS50211">
    <property type="entry name" value="DENN"/>
    <property type="match status" value="1"/>
</dbReference>
<feature type="region of interest" description="Disordered" evidence="1">
    <location>
        <begin position="1171"/>
        <end position="1309"/>
    </location>
</feature>
<dbReference type="EMBL" id="LHPF02000010">
    <property type="protein sequence ID" value="PSC72560.1"/>
    <property type="molecule type" value="Genomic_DNA"/>
</dbReference>
<feature type="compositionally biased region" description="Basic and acidic residues" evidence="1">
    <location>
        <begin position="70"/>
        <end position="82"/>
    </location>
</feature>
<evidence type="ECO:0000259" key="2">
    <source>
        <dbReference type="PROSITE" id="PS50211"/>
    </source>
</evidence>
<gene>
    <name evidence="3" type="ORF">C2E20_4293</name>
</gene>
<feature type="region of interest" description="Disordered" evidence="1">
    <location>
        <begin position="573"/>
        <end position="611"/>
    </location>
</feature>
<dbReference type="PANTHER" id="PTHR15288">
    <property type="entry name" value="DENN DOMAIN-CONTAINING PROTEIN 2"/>
    <property type="match status" value="1"/>
</dbReference>
<evidence type="ECO:0000313" key="4">
    <source>
        <dbReference type="Proteomes" id="UP000239649"/>
    </source>
</evidence>
<feature type="compositionally biased region" description="Low complexity" evidence="1">
    <location>
        <begin position="665"/>
        <end position="684"/>
    </location>
</feature>